<dbReference type="Proteomes" id="UP000215355">
    <property type="component" value="Chromosome 1"/>
</dbReference>
<evidence type="ECO:0000256" key="1">
    <source>
        <dbReference type="SAM" id="Phobius"/>
    </source>
</evidence>
<dbReference type="EMBL" id="LT906468">
    <property type="protein sequence ID" value="SNV46218.1"/>
    <property type="molecule type" value="Genomic_DNA"/>
</dbReference>
<evidence type="ECO:0008006" key="4">
    <source>
        <dbReference type="Google" id="ProtNLM"/>
    </source>
</evidence>
<keyword evidence="1" id="KW-0812">Transmembrane</keyword>
<feature type="transmembrane region" description="Helical" evidence="1">
    <location>
        <begin position="25"/>
        <end position="44"/>
    </location>
</feature>
<dbReference type="AlphaFoldDB" id="A0AAJ4XAE2"/>
<dbReference type="KEGG" id="smiz:4412673_01199"/>
<evidence type="ECO:0000313" key="3">
    <source>
        <dbReference type="Proteomes" id="UP000215355"/>
    </source>
</evidence>
<protein>
    <recommendedName>
        <fullName evidence="4">Redox-active disulfide protein 2</fullName>
    </recommendedName>
</protein>
<name>A0AAJ4XAE2_9SPHI</name>
<sequence length="83" mass="9341">MTKNKKLQELSLEELYLEKKKRKGMLTVLGITMLIVCFALVVLAVKSGNYALIAVACGSFITLLPSFTYLSQLETEIKTREQK</sequence>
<organism evidence="2 3">
    <name type="scientific">Sphingobacterium mizutaii</name>
    <dbReference type="NCBI Taxonomy" id="1010"/>
    <lineage>
        <taxon>Bacteria</taxon>
        <taxon>Pseudomonadati</taxon>
        <taxon>Bacteroidota</taxon>
        <taxon>Sphingobacteriia</taxon>
        <taxon>Sphingobacteriales</taxon>
        <taxon>Sphingobacteriaceae</taxon>
        <taxon>Sphingobacterium</taxon>
    </lineage>
</organism>
<accession>A0AAJ4XAE2</accession>
<dbReference type="RefSeq" id="WP_093094966.1">
    <property type="nucleotide sequence ID" value="NZ_FNGK01000001.1"/>
</dbReference>
<evidence type="ECO:0000313" key="2">
    <source>
        <dbReference type="EMBL" id="SNV46218.1"/>
    </source>
</evidence>
<feature type="transmembrane region" description="Helical" evidence="1">
    <location>
        <begin position="50"/>
        <end position="70"/>
    </location>
</feature>
<reference evidence="2 3" key="1">
    <citation type="submission" date="2017-06" db="EMBL/GenBank/DDBJ databases">
        <authorList>
            <consortium name="Pathogen Informatics"/>
        </authorList>
    </citation>
    <scope>NUCLEOTIDE SEQUENCE [LARGE SCALE GENOMIC DNA]</scope>
    <source>
        <strain evidence="2 3">NCTC12149</strain>
    </source>
</reference>
<keyword evidence="1" id="KW-0472">Membrane</keyword>
<proteinExistence type="predicted"/>
<gene>
    <name evidence="2" type="ORF">SAMEA4412673_01199</name>
</gene>
<keyword evidence="1" id="KW-1133">Transmembrane helix</keyword>